<sequence>MPPALSSLLCFTVSIGSGDLFFDFAQCIEYEEGKFLCVNDSLRGCEHDEGSEWREGWRWKPNGDGGDFGGTVVLRMGEIKVECEAHDLWLWMGDESVNNGEAKKIMVMFGLASTGEGDREGEEKRTGIVWDELMSKHVPSSSLKQQAI</sequence>
<dbReference type="EMBL" id="CP039347">
    <property type="protein sequence ID" value="QCD87793.1"/>
    <property type="molecule type" value="Genomic_DNA"/>
</dbReference>
<name>A0A4D6LGZ9_VIGUN</name>
<dbReference type="Proteomes" id="UP000501690">
    <property type="component" value="Linkage Group LG3"/>
</dbReference>
<gene>
    <name evidence="2" type="ORF">DEO72_LG3g2333</name>
</gene>
<keyword evidence="1" id="KW-0732">Signal</keyword>
<reference evidence="2 3" key="1">
    <citation type="submission" date="2019-04" db="EMBL/GenBank/DDBJ databases">
        <title>An improved genome assembly and genetic linkage map for asparagus bean, Vigna unguiculata ssp. sesquipedialis.</title>
        <authorList>
            <person name="Xia Q."/>
            <person name="Zhang R."/>
            <person name="Dong Y."/>
        </authorList>
    </citation>
    <scope>NUCLEOTIDE SEQUENCE [LARGE SCALE GENOMIC DNA]</scope>
    <source>
        <tissue evidence="2">Leaf</tissue>
    </source>
</reference>
<accession>A0A4D6LGZ9</accession>
<evidence type="ECO:0000256" key="1">
    <source>
        <dbReference type="SAM" id="SignalP"/>
    </source>
</evidence>
<evidence type="ECO:0000313" key="3">
    <source>
        <dbReference type="Proteomes" id="UP000501690"/>
    </source>
</evidence>
<feature type="signal peptide" evidence="1">
    <location>
        <begin position="1"/>
        <end position="18"/>
    </location>
</feature>
<keyword evidence="3" id="KW-1185">Reference proteome</keyword>
<evidence type="ECO:0000313" key="2">
    <source>
        <dbReference type="EMBL" id="QCD87793.1"/>
    </source>
</evidence>
<dbReference type="AlphaFoldDB" id="A0A4D6LGZ9"/>
<protein>
    <submittedName>
        <fullName evidence="2">Uncharacterized protein</fullName>
    </submittedName>
</protein>
<proteinExistence type="predicted"/>
<feature type="chain" id="PRO_5020029394" evidence="1">
    <location>
        <begin position="19"/>
        <end position="148"/>
    </location>
</feature>
<organism evidence="2 3">
    <name type="scientific">Vigna unguiculata</name>
    <name type="common">Cowpea</name>
    <dbReference type="NCBI Taxonomy" id="3917"/>
    <lineage>
        <taxon>Eukaryota</taxon>
        <taxon>Viridiplantae</taxon>
        <taxon>Streptophyta</taxon>
        <taxon>Embryophyta</taxon>
        <taxon>Tracheophyta</taxon>
        <taxon>Spermatophyta</taxon>
        <taxon>Magnoliopsida</taxon>
        <taxon>eudicotyledons</taxon>
        <taxon>Gunneridae</taxon>
        <taxon>Pentapetalae</taxon>
        <taxon>rosids</taxon>
        <taxon>fabids</taxon>
        <taxon>Fabales</taxon>
        <taxon>Fabaceae</taxon>
        <taxon>Papilionoideae</taxon>
        <taxon>50 kb inversion clade</taxon>
        <taxon>NPAAA clade</taxon>
        <taxon>indigoferoid/millettioid clade</taxon>
        <taxon>Phaseoleae</taxon>
        <taxon>Vigna</taxon>
    </lineage>
</organism>